<name>A0AAJ0BVG1_9PEZI</name>
<dbReference type="SUPFAM" id="SSF52540">
    <property type="entry name" value="P-loop containing nucleoside triphosphate hydrolases"/>
    <property type="match status" value="1"/>
</dbReference>
<keyword evidence="7" id="KW-1185">Reference proteome</keyword>
<evidence type="ECO:0000259" key="4">
    <source>
        <dbReference type="Pfam" id="PF24809"/>
    </source>
</evidence>
<accession>A0AAJ0BVG1</accession>
<dbReference type="GeneID" id="85311696"/>
<reference evidence="6" key="1">
    <citation type="submission" date="2023-06" db="EMBL/GenBank/DDBJ databases">
        <title>Genome-scale phylogeny and comparative genomics of the fungal order Sordariales.</title>
        <authorList>
            <consortium name="Lawrence Berkeley National Laboratory"/>
            <person name="Hensen N."/>
            <person name="Bonometti L."/>
            <person name="Westerberg I."/>
            <person name="Brannstrom I.O."/>
            <person name="Guillou S."/>
            <person name="Cros-Aarteil S."/>
            <person name="Calhoun S."/>
            <person name="Haridas S."/>
            <person name="Kuo A."/>
            <person name="Mondo S."/>
            <person name="Pangilinan J."/>
            <person name="Riley R."/>
            <person name="Labutti K."/>
            <person name="Andreopoulos B."/>
            <person name="Lipzen A."/>
            <person name="Chen C."/>
            <person name="Yanf M."/>
            <person name="Daum C."/>
            <person name="Ng V."/>
            <person name="Clum A."/>
            <person name="Steindorff A."/>
            <person name="Ohm R."/>
            <person name="Martin F."/>
            <person name="Silar P."/>
            <person name="Natvig D."/>
            <person name="Lalanne C."/>
            <person name="Gautier V."/>
            <person name="Ament-Velasquez S.L."/>
            <person name="Kruys A."/>
            <person name="Hutchinson M.I."/>
            <person name="Powell A.J."/>
            <person name="Barry K."/>
            <person name="Miller A.N."/>
            <person name="Grigoriev I.V."/>
            <person name="Debuchy R."/>
            <person name="Gladieux P."/>
            <person name="Thoren M.H."/>
            <person name="Johannesson H."/>
        </authorList>
    </citation>
    <scope>NUCLEOTIDE SEQUENCE</scope>
    <source>
        <strain evidence="6">8032-3</strain>
    </source>
</reference>
<dbReference type="EMBL" id="MU839016">
    <property type="protein sequence ID" value="KAK1765218.1"/>
    <property type="molecule type" value="Genomic_DNA"/>
</dbReference>
<dbReference type="PANTHER" id="PTHR10039:SF14">
    <property type="entry name" value="NACHT DOMAIN-CONTAINING PROTEIN"/>
    <property type="match status" value="1"/>
</dbReference>
<comment type="caution">
    <text evidence="6">The sequence shown here is derived from an EMBL/GenBank/DDBJ whole genome shotgun (WGS) entry which is preliminary data.</text>
</comment>
<evidence type="ECO:0008006" key="8">
    <source>
        <dbReference type="Google" id="ProtNLM"/>
    </source>
</evidence>
<feature type="repeat" description="ANK" evidence="2">
    <location>
        <begin position="1175"/>
        <end position="1210"/>
    </location>
</feature>
<dbReference type="RefSeq" id="XP_060281431.1">
    <property type="nucleotide sequence ID" value="XM_060428509.1"/>
</dbReference>
<feature type="repeat" description="ANK" evidence="2">
    <location>
        <begin position="946"/>
        <end position="978"/>
    </location>
</feature>
<dbReference type="InterPro" id="IPR056125">
    <property type="entry name" value="DUF7708"/>
</dbReference>
<dbReference type="Pfam" id="PF12796">
    <property type="entry name" value="Ank_2"/>
    <property type="match status" value="1"/>
</dbReference>
<dbReference type="InterPro" id="IPR056884">
    <property type="entry name" value="NPHP3-like_N"/>
</dbReference>
<dbReference type="SUPFAM" id="SSF48403">
    <property type="entry name" value="Ankyrin repeat"/>
    <property type="match status" value="1"/>
</dbReference>
<organism evidence="6 7">
    <name type="scientific">Phialemonium atrogriseum</name>
    <dbReference type="NCBI Taxonomy" id="1093897"/>
    <lineage>
        <taxon>Eukaryota</taxon>
        <taxon>Fungi</taxon>
        <taxon>Dikarya</taxon>
        <taxon>Ascomycota</taxon>
        <taxon>Pezizomycotina</taxon>
        <taxon>Sordariomycetes</taxon>
        <taxon>Sordariomycetidae</taxon>
        <taxon>Cephalothecales</taxon>
        <taxon>Cephalothecaceae</taxon>
        <taxon>Phialemonium</taxon>
    </lineage>
</organism>
<evidence type="ECO:0000256" key="1">
    <source>
        <dbReference type="ARBA" id="ARBA00022737"/>
    </source>
</evidence>
<dbReference type="InterPro" id="IPR036770">
    <property type="entry name" value="Ankyrin_rpt-contain_sf"/>
</dbReference>
<evidence type="ECO:0000256" key="2">
    <source>
        <dbReference type="PROSITE-ProRule" id="PRU00023"/>
    </source>
</evidence>
<keyword evidence="2" id="KW-0040">ANK repeat</keyword>
<protein>
    <recommendedName>
        <fullName evidence="8">NACHT domain-containing protein</fullName>
    </recommendedName>
</protein>
<dbReference type="SMART" id="SM00248">
    <property type="entry name" value="ANK"/>
    <property type="match status" value="8"/>
</dbReference>
<evidence type="ECO:0000313" key="7">
    <source>
        <dbReference type="Proteomes" id="UP001244011"/>
    </source>
</evidence>
<dbReference type="PROSITE" id="PS50088">
    <property type="entry name" value="ANK_REPEAT"/>
    <property type="match status" value="2"/>
</dbReference>
<feature type="region of interest" description="Disordered" evidence="3">
    <location>
        <begin position="886"/>
        <end position="907"/>
    </location>
</feature>
<dbReference type="PANTHER" id="PTHR10039">
    <property type="entry name" value="AMELOGENIN"/>
    <property type="match status" value="1"/>
</dbReference>
<feature type="domain" description="DUF7708" evidence="4">
    <location>
        <begin position="71"/>
        <end position="203"/>
    </location>
</feature>
<proteinExistence type="predicted"/>
<gene>
    <name evidence="6" type="ORF">QBC33DRAFT_544932</name>
</gene>
<dbReference type="PROSITE" id="PS50297">
    <property type="entry name" value="ANK_REP_REGION"/>
    <property type="match status" value="1"/>
</dbReference>
<evidence type="ECO:0000313" key="6">
    <source>
        <dbReference type="EMBL" id="KAK1765218.1"/>
    </source>
</evidence>
<dbReference type="InterPro" id="IPR027417">
    <property type="entry name" value="P-loop_NTPase"/>
</dbReference>
<sequence>MSNKAQQMASSSLISQPRDAFSKAVERFRNGLTEEQKAQFATTSLKDVKLEIQRVQDRYGPEKRLRRMRRLSKFLEAMSQIEQVVSVFLNVHEVVAFVWGPIKLGLVVASARLETLDCLLDTYVEIGEVIPGLQQYDSIFKACPAVTEVLEMYFCDVLQFHANALDVFARPAWKDFFHSAWKTFRSKFNPIIESLRRHRALLLDEKMTAAIIEIQKTRQVTVQHLQDLTATSDTHFKTLLSEMEAVYRQLSKHIYENEKMATQQESKRQQENLLAIKSAIGEKLDAPDYETDHQTAARQRFAGSGDGVLQDKRFLEWSQGQDKEKHNILYLHGKPGAGKSIMVSRIIDHLVSEATSPVLFFYFRHGDDTKTSMTGLLRALLVQLLYQDDSLTEQFHQKCSSISRPELCSLPKLQDLMLETLKSQRSCFIVLDGLDECGQDKPRSKEISEAIIDWFEHVIPKCRAEGGHLRLLLSGQRDGILDQRLSEVPAISLDTTNSHKQDIRRFAEERALEIRQRFSVSIERQASIVNKVTDASDGMFLYAKVVLENLLEQGSEADLEDELNESFPMGLEEAYQRVVARVLDRPPPRKRYAAEKILRWIVCAARPLYWREIQAFFCINPEDGTCDAKRRRVDPCKAICGSLVEVEPCSLEPKAESEARLKLVHATAGSFLVRSGRINLLLEHANMALFCSRYLASPPFDPALSAKEVIEVARSGYYGSQDYATSFWHHHIRALLDSPTTGRPQLGGGLVAAVAAFFSQFSIHSQHEALADSGSLLAPACVRDVVDKFHDGTIDARTLDERTIFIRKIIETMDVSELDSRQRAFSSLHGVRRFKCPKPHCYHFALGFQIQKGRDDHVAEHERPFKCSAESCYARTFGFPLRSDLEAHEKSQHPPSSSNKALFPSSRDKNRADNIWTACATGDLDAVKRRIANGVDIHHTEGAARRGLTPLIIAARNGRLEVCRLLVKHGASVFHADYKVRPDLTAIGEAVRRCDLGFFWALFNLSGDEERDAFVKGNLRPYIQAAVLANSKEVLPVLLSWYSPYPNKVSFAQLLRDIASCKADDPAGKESLELILNHEFPKTEPGYSKDTWYPSLVEPDDRGRSAIRISCLQGSRPVVAFLLERLNKDDIMPPDVHGNTLLHYFAQPFPPCDVFILKQLLELDEGVSFSIANKNGQKPLHLAGAYSDQLNESALDLLLEFGARFLSDEDSRGLTPLHTVAGKRRPKFARKLLATGQVDLRKPDRDGRTPFSTAASMPNGREMMELLLSYDSSLAAIPDVSPAAATPLVHAVNRGYRKNVALLLSLPEADTLMDDSWPQFLSTPANRLTDPLLIGCLVAKRADLAKRVLRDRKLKLAAIKDGSYGAGFIVEGLNDHDILPLMFLRQVITNIDLTSEHLSILDEETQRFFEEDDWDADWKKPIMDIDPDIPFSSLASFAIHDGNARLVQLLVDEGHSRSVNNVETDPLTVEKLGNMNVAGWNRAANNDSFWLWEETKPPDLY</sequence>
<dbReference type="Gene3D" id="3.40.50.300">
    <property type="entry name" value="P-loop containing nucleotide triphosphate hydrolases"/>
    <property type="match status" value="1"/>
</dbReference>
<dbReference type="Proteomes" id="UP001244011">
    <property type="component" value="Unassembled WGS sequence"/>
</dbReference>
<dbReference type="InterPro" id="IPR002110">
    <property type="entry name" value="Ankyrin_rpt"/>
</dbReference>
<dbReference type="Pfam" id="PF24809">
    <property type="entry name" value="DUF7708"/>
    <property type="match status" value="1"/>
</dbReference>
<keyword evidence="1" id="KW-0677">Repeat</keyword>
<dbReference type="Gene3D" id="1.25.40.20">
    <property type="entry name" value="Ankyrin repeat-containing domain"/>
    <property type="match status" value="2"/>
</dbReference>
<evidence type="ECO:0000259" key="5">
    <source>
        <dbReference type="Pfam" id="PF24883"/>
    </source>
</evidence>
<feature type="domain" description="Nephrocystin 3-like N-terminal" evidence="5">
    <location>
        <begin position="303"/>
        <end position="460"/>
    </location>
</feature>
<dbReference type="Pfam" id="PF24883">
    <property type="entry name" value="NPHP3_N"/>
    <property type="match status" value="1"/>
</dbReference>
<evidence type="ECO:0000256" key="3">
    <source>
        <dbReference type="SAM" id="MobiDB-lite"/>
    </source>
</evidence>